<gene>
    <name evidence="2" type="ORF">PspP123CL_21390</name>
</gene>
<dbReference type="RefSeq" id="WP_024663521.1">
    <property type="nucleotide sequence ID" value="NZ_JAEILI010000061.1"/>
</dbReference>
<dbReference type="AlphaFoldDB" id="A0A6B2AZ61"/>
<name>A0A6B2AZ61_PSESX</name>
<protein>
    <recommendedName>
        <fullName evidence="1">ABC-three component systems C-terminal domain-containing protein</fullName>
    </recommendedName>
</protein>
<sequence>METNPTRKSKRTNRFAVKRGVIPPSSQILLIHADQWEKLIEDACRNRPLDGDVKYVFVKQLGGAGDGGRDVEARLIPALAEGQWDLFQAKHYDHALMPTDVFKELVKFFKHLEAKTYPAPRYYYLCAPRGVGNDLHNLLSQPFEFKQRFLDDWKSGKTGLKGRASELTPAVEHLVQAFEFKRIVECQTRQILEWHALDQKAHFELFGYEGERGDNPLTPDAPAANEQVYVEELLKVYSEITGEGLTLEELMSSDSCGEHFQSQRALFYCAEGLKTFSRDTHGEAEFDALLDMVLTGIRPTVKSPRHKTGLERLEASTEGAQGLVVNDCVLSPKLRPGDLPGTCHHLANQRRLQWVK</sequence>
<accession>A0A6B2AZ61</accession>
<reference evidence="2" key="1">
    <citation type="journal article" date="2020" name="Phytopathology">
        <title>Zucchini vein clearing disease is caused by several lineages within Pseudomonas syringae species complex.</title>
        <authorList>
            <person name="Lacault C."/>
            <person name="Briand M."/>
            <person name="Jacques M.A."/>
            <person name="Darrasse A."/>
        </authorList>
    </citation>
    <scope>NUCLEOTIDE SEQUENCE</scope>
    <source>
        <strain evidence="2">P123</strain>
    </source>
</reference>
<feature type="domain" description="ABC-three component systems C-terminal" evidence="1">
    <location>
        <begin position="226"/>
        <end position="354"/>
    </location>
</feature>
<dbReference type="Pfam" id="PF20282">
    <property type="entry name" value="CTD6"/>
    <property type="match status" value="1"/>
</dbReference>
<dbReference type="EMBL" id="VLIF01000019">
    <property type="protein sequence ID" value="NAO78447.1"/>
    <property type="molecule type" value="Genomic_DNA"/>
</dbReference>
<proteinExistence type="predicted"/>
<comment type="caution">
    <text evidence="2">The sequence shown here is derived from an EMBL/GenBank/DDBJ whole genome shotgun (WGS) entry which is preliminary data.</text>
</comment>
<evidence type="ECO:0000259" key="1">
    <source>
        <dbReference type="Pfam" id="PF20282"/>
    </source>
</evidence>
<evidence type="ECO:0000313" key="2">
    <source>
        <dbReference type="EMBL" id="NAO78447.1"/>
    </source>
</evidence>
<dbReference type="InterPro" id="IPR046914">
    <property type="entry name" value="ABC-3C_CTD6"/>
</dbReference>
<organism evidence="2">
    <name type="scientific">Pseudomonas syringae</name>
    <dbReference type="NCBI Taxonomy" id="317"/>
    <lineage>
        <taxon>Bacteria</taxon>
        <taxon>Pseudomonadati</taxon>
        <taxon>Pseudomonadota</taxon>
        <taxon>Gammaproteobacteria</taxon>
        <taxon>Pseudomonadales</taxon>
        <taxon>Pseudomonadaceae</taxon>
        <taxon>Pseudomonas</taxon>
    </lineage>
</organism>